<proteinExistence type="predicted"/>
<accession>A0A2Z6PUM6</accession>
<keyword evidence="4" id="KW-1185">Reference proteome</keyword>
<feature type="region of interest" description="Disordered" evidence="2">
    <location>
        <begin position="153"/>
        <end position="179"/>
    </location>
</feature>
<feature type="coiled-coil region" evidence="1">
    <location>
        <begin position="342"/>
        <end position="421"/>
    </location>
</feature>
<keyword evidence="1" id="KW-0175">Coiled coil</keyword>
<name>A0A2Z6PUM6_TRISU</name>
<dbReference type="Proteomes" id="UP000242715">
    <property type="component" value="Unassembled WGS sequence"/>
</dbReference>
<dbReference type="EMBL" id="DF974881">
    <property type="protein sequence ID" value="GAU50807.1"/>
    <property type="molecule type" value="Genomic_DNA"/>
</dbReference>
<reference evidence="4" key="1">
    <citation type="journal article" date="2017" name="Front. Plant Sci.">
        <title>Climate Clever Clovers: New Paradigm to Reduce the Environmental Footprint of Ruminants by Breeding Low Methanogenic Forages Utilizing Haplotype Variation.</title>
        <authorList>
            <person name="Kaur P."/>
            <person name="Appels R."/>
            <person name="Bayer P.E."/>
            <person name="Keeble-Gagnere G."/>
            <person name="Wang J."/>
            <person name="Hirakawa H."/>
            <person name="Shirasawa K."/>
            <person name="Vercoe P."/>
            <person name="Stefanova K."/>
            <person name="Durmic Z."/>
            <person name="Nichols P."/>
            <person name="Revell C."/>
            <person name="Isobe S.N."/>
            <person name="Edwards D."/>
            <person name="Erskine W."/>
        </authorList>
    </citation>
    <scope>NUCLEOTIDE SEQUENCE [LARGE SCALE GENOMIC DNA]</scope>
    <source>
        <strain evidence="4">cv. Daliak</strain>
    </source>
</reference>
<evidence type="ECO:0000256" key="1">
    <source>
        <dbReference type="SAM" id="Coils"/>
    </source>
</evidence>
<dbReference type="AlphaFoldDB" id="A0A2Z6PUM6"/>
<evidence type="ECO:0000256" key="2">
    <source>
        <dbReference type="SAM" id="MobiDB-lite"/>
    </source>
</evidence>
<gene>
    <name evidence="3" type="ORF">TSUD_288330</name>
</gene>
<evidence type="ECO:0000313" key="4">
    <source>
        <dbReference type="Proteomes" id="UP000242715"/>
    </source>
</evidence>
<sequence length="509" mass="56430">MFITGTRFGEFVVKYERSPKQSVHYAHISPGENQRESATEFAEARRYSLENLKSSVFVVEEVAGRRSARKLAESRSCSPENLKSSVFVAETLAGLRRTRLMVIKDGERIRVSDIDGDLVPHVDMSRNIHEGDIRCIRKWNGLNTYLNPRVRGSIPTEGKNSTRDGGGEDREVAVPGPPKLVGSGLLHRSNVVCNRTTIKLVDGARDRTPRRFKRKTYELIGILVVLNTLGTRATVVDLENTGEHIEDNSRPSKVARVEETDASASRRVHCTVPMFVIPPAMGSVELVKKSTIVISDAEKAIMDDMSPEALKNELTDAMVSAFKLMEITSYLDGKECKYLEERDAVKDEANLYKQKLEQAKVNHVAYKEKFVLQAGLLTKLNEKEEEAARLTTEKEELAGQVASLTTEKKTLEEKVKELESRPCSSAPAANPEQALVDPSGEYSGFTRAALIAKIFELDSQQLNIANSGFDNVVAQLMVLNPSVDLLAEGASELKEVHDGLIVYPTPDED</sequence>
<evidence type="ECO:0000313" key="3">
    <source>
        <dbReference type="EMBL" id="GAU50807.1"/>
    </source>
</evidence>
<feature type="compositionally biased region" description="Basic and acidic residues" evidence="2">
    <location>
        <begin position="160"/>
        <end position="172"/>
    </location>
</feature>
<organism evidence="3 4">
    <name type="scientific">Trifolium subterraneum</name>
    <name type="common">Subterranean clover</name>
    <dbReference type="NCBI Taxonomy" id="3900"/>
    <lineage>
        <taxon>Eukaryota</taxon>
        <taxon>Viridiplantae</taxon>
        <taxon>Streptophyta</taxon>
        <taxon>Embryophyta</taxon>
        <taxon>Tracheophyta</taxon>
        <taxon>Spermatophyta</taxon>
        <taxon>Magnoliopsida</taxon>
        <taxon>eudicotyledons</taxon>
        <taxon>Gunneridae</taxon>
        <taxon>Pentapetalae</taxon>
        <taxon>rosids</taxon>
        <taxon>fabids</taxon>
        <taxon>Fabales</taxon>
        <taxon>Fabaceae</taxon>
        <taxon>Papilionoideae</taxon>
        <taxon>50 kb inversion clade</taxon>
        <taxon>NPAAA clade</taxon>
        <taxon>Hologalegina</taxon>
        <taxon>IRL clade</taxon>
        <taxon>Trifolieae</taxon>
        <taxon>Trifolium</taxon>
    </lineage>
</organism>
<protein>
    <submittedName>
        <fullName evidence="3">Uncharacterized protein</fullName>
    </submittedName>
</protein>